<evidence type="ECO:0000256" key="4">
    <source>
        <dbReference type="ARBA" id="ARBA00022833"/>
    </source>
</evidence>
<feature type="domain" description="Alcohol dehydrogenase-like N-terminal" evidence="7">
    <location>
        <begin position="34"/>
        <end position="121"/>
    </location>
</feature>
<dbReference type="SUPFAM" id="SSF51735">
    <property type="entry name" value="NAD(P)-binding Rossmann-fold domains"/>
    <property type="match status" value="1"/>
</dbReference>
<dbReference type="CDD" id="cd08255">
    <property type="entry name" value="2-desacetyl-2-hydroxyethyl_bacteriochlorophyllide_like"/>
    <property type="match status" value="1"/>
</dbReference>
<sequence>MPENFTAPCATPCLMATALNTVEIRQRKLEELAPGQVRVKTECSMVSTGTELHTIQGTHTQERPFPRMTGYIAVGEVVGRGEGAAKYELGRRVLFGLAHYGMIDCPEGKCRPVPDGLSSTDAACTPLLCISLRGVRAARVRLGDSVAVFGQGVIGAFAAHLAKRSGAYPVIAVDPVSARRQVALKMGADIALDPAAEDVGERIKQITDGVGVSASIEATATTKVEGRIL</sequence>
<evidence type="ECO:0008006" key="9">
    <source>
        <dbReference type="Google" id="ProtNLM"/>
    </source>
</evidence>
<dbReference type="Gene3D" id="3.40.50.720">
    <property type="entry name" value="NAD(P)-binding Rossmann-like Domain"/>
    <property type="match status" value="1"/>
</dbReference>
<gene>
    <name evidence="8" type="ORF">S01H1_77180</name>
</gene>
<keyword evidence="5" id="KW-0560">Oxidoreductase</keyword>
<dbReference type="InterPro" id="IPR013154">
    <property type="entry name" value="ADH-like_N"/>
</dbReference>
<comment type="caution">
    <text evidence="8">The sequence shown here is derived from an EMBL/GenBank/DDBJ whole genome shotgun (WGS) entry which is preliminary data.</text>
</comment>
<organism evidence="8">
    <name type="scientific">marine sediment metagenome</name>
    <dbReference type="NCBI Taxonomy" id="412755"/>
    <lineage>
        <taxon>unclassified sequences</taxon>
        <taxon>metagenomes</taxon>
        <taxon>ecological metagenomes</taxon>
    </lineage>
</organism>
<evidence type="ECO:0000256" key="2">
    <source>
        <dbReference type="ARBA" id="ARBA00008072"/>
    </source>
</evidence>
<dbReference type="EMBL" id="BARS01051858">
    <property type="protein sequence ID" value="GAG49356.1"/>
    <property type="molecule type" value="Genomic_DNA"/>
</dbReference>
<evidence type="ECO:0000256" key="5">
    <source>
        <dbReference type="ARBA" id="ARBA00023002"/>
    </source>
</evidence>
<dbReference type="InterPro" id="IPR011032">
    <property type="entry name" value="GroES-like_sf"/>
</dbReference>
<evidence type="ECO:0000256" key="1">
    <source>
        <dbReference type="ARBA" id="ARBA00001947"/>
    </source>
</evidence>
<dbReference type="AlphaFoldDB" id="X0ZMA6"/>
<dbReference type="Pfam" id="PF08240">
    <property type="entry name" value="ADH_N"/>
    <property type="match status" value="1"/>
</dbReference>
<dbReference type="InterPro" id="IPR036291">
    <property type="entry name" value="NAD(P)-bd_dom_sf"/>
</dbReference>
<comment type="similarity">
    <text evidence="2">Belongs to the zinc-containing alcohol dehydrogenase family.</text>
</comment>
<dbReference type="InterPro" id="IPR013149">
    <property type="entry name" value="ADH-like_C"/>
</dbReference>
<keyword evidence="3" id="KW-0479">Metal-binding</keyword>
<proteinExistence type="inferred from homology"/>
<evidence type="ECO:0000313" key="8">
    <source>
        <dbReference type="EMBL" id="GAG49356.1"/>
    </source>
</evidence>
<protein>
    <recommendedName>
        <fullName evidence="9">Alcohol dehydrogenase-like C-terminal domain-containing protein</fullName>
    </recommendedName>
</protein>
<accession>X0ZMA6</accession>
<dbReference type="GO" id="GO:0016491">
    <property type="term" value="F:oxidoreductase activity"/>
    <property type="evidence" value="ECO:0007669"/>
    <property type="project" value="UniProtKB-KW"/>
</dbReference>
<dbReference type="PANTHER" id="PTHR43350:SF19">
    <property type="entry name" value="D-GULOSIDE 3-DEHYDROGENASE"/>
    <property type="match status" value="1"/>
</dbReference>
<comment type="cofactor">
    <cofactor evidence="1">
        <name>Zn(2+)</name>
        <dbReference type="ChEBI" id="CHEBI:29105"/>
    </cofactor>
</comment>
<feature type="domain" description="Alcohol dehydrogenase-like C-terminal" evidence="6">
    <location>
        <begin position="154"/>
        <end position="221"/>
    </location>
</feature>
<keyword evidence="4" id="KW-0862">Zinc</keyword>
<dbReference type="Pfam" id="PF00107">
    <property type="entry name" value="ADH_zinc_N"/>
    <property type="match status" value="1"/>
</dbReference>
<dbReference type="Gene3D" id="3.90.180.10">
    <property type="entry name" value="Medium-chain alcohol dehydrogenases, catalytic domain"/>
    <property type="match status" value="1"/>
</dbReference>
<dbReference type="GO" id="GO:0046872">
    <property type="term" value="F:metal ion binding"/>
    <property type="evidence" value="ECO:0007669"/>
    <property type="project" value="UniProtKB-KW"/>
</dbReference>
<feature type="non-terminal residue" evidence="8">
    <location>
        <position position="229"/>
    </location>
</feature>
<evidence type="ECO:0000256" key="3">
    <source>
        <dbReference type="ARBA" id="ARBA00022723"/>
    </source>
</evidence>
<evidence type="ECO:0000259" key="6">
    <source>
        <dbReference type="Pfam" id="PF00107"/>
    </source>
</evidence>
<dbReference type="PANTHER" id="PTHR43350">
    <property type="entry name" value="NAD-DEPENDENT ALCOHOL DEHYDROGENASE"/>
    <property type="match status" value="1"/>
</dbReference>
<reference evidence="8" key="1">
    <citation type="journal article" date="2014" name="Front. Microbiol.">
        <title>High frequency of phylogenetically diverse reductive dehalogenase-homologous genes in deep subseafloor sedimentary metagenomes.</title>
        <authorList>
            <person name="Kawai M."/>
            <person name="Futagami T."/>
            <person name="Toyoda A."/>
            <person name="Takaki Y."/>
            <person name="Nishi S."/>
            <person name="Hori S."/>
            <person name="Arai W."/>
            <person name="Tsubouchi T."/>
            <person name="Morono Y."/>
            <person name="Uchiyama I."/>
            <person name="Ito T."/>
            <person name="Fujiyama A."/>
            <person name="Inagaki F."/>
            <person name="Takami H."/>
        </authorList>
    </citation>
    <scope>NUCLEOTIDE SEQUENCE</scope>
    <source>
        <strain evidence="8">Expedition CK06-06</strain>
    </source>
</reference>
<name>X0ZMA6_9ZZZZ</name>
<evidence type="ECO:0000259" key="7">
    <source>
        <dbReference type="Pfam" id="PF08240"/>
    </source>
</evidence>
<dbReference type="SUPFAM" id="SSF50129">
    <property type="entry name" value="GroES-like"/>
    <property type="match status" value="1"/>
</dbReference>